<dbReference type="Gramene" id="TraesCAD_scaffold_035199_01G000100.1">
    <property type="protein sequence ID" value="TraesCAD_scaffold_035199_01G000100.1"/>
    <property type="gene ID" value="TraesCAD_scaffold_035199_01G000100"/>
</dbReference>
<proteinExistence type="predicted"/>
<dbReference type="GeneID" id="123124372"/>
<keyword evidence="4" id="KW-1185">Reference proteome</keyword>
<dbReference type="InterPro" id="IPR036047">
    <property type="entry name" value="F-box-like_dom_sf"/>
</dbReference>
<evidence type="ECO:0000313" key="3">
    <source>
        <dbReference type="EnsemblPlants" id="TraesCS5D02G072800.1"/>
    </source>
</evidence>
<dbReference type="SUPFAM" id="SSF81383">
    <property type="entry name" value="F-box domain"/>
    <property type="match status" value="1"/>
</dbReference>
<dbReference type="AlphaFoldDB" id="A0A3B6MLA9"/>
<dbReference type="OMA" id="GKLDYMP"/>
<dbReference type="Gramene" id="TraesPARA_EIv1.0_1779280.1">
    <property type="protein sequence ID" value="TraesPARA_EIv1.0_1779280.1.CDS"/>
    <property type="gene ID" value="TraesPARA_EIv1.0_1779280"/>
</dbReference>
<name>A0A3B6MLA9_WHEAT</name>
<dbReference type="OrthoDB" id="694608at2759"/>
<dbReference type="Gene3D" id="1.20.1280.50">
    <property type="match status" value="1"/>
</dbReference>
<accession>A0A3B6MLA9</accession>
<dbReference type="InterPro" id="IPR001810">
    <property type="entry name" value="F-box_dom"/>
</dbReference>
<sequence>MAGDENQPLNDARADGVDEDQPARLPDDVIADVLRRVPPLWLAASRCVCRAWRDTIDAHRLLRADLLPLSLAGLFIHFNEHKYPEFFARPSSVDGAHAVSGNLSFLPSPAPHAGGIWDNCDDWYDYYIHDHCNGLLLLGNNCVVNPATRQWSTLPTCPVKGRTGRVSYSEHLVYDPTVSPHYEVFMIPFLEGNPYGHDVDPLTEDSEWPPSQCKMYVFSSISGCWEDRYFYREGAAAGIVGDMPEVFMHFNAVYFRRALYVHVGAGFVMRISLSGNTYSVIEPPVDTTSNYMDAHVVRSKYGVYFVAFENSRRLDKYRLRVWILNESCEETKWMLKHDKDLKPVLARHRSDQRAHGPWILEDINYDLFHSSRSPKDIKEASTKDIHEWNSDDDNDDVEDCYCNKESCKETYDIEILGFHPHKEIVFLSESVHTGLAYHLNGSKIEVLGNIYPKDCLKFKTILNEREWIAPFPYTPCWIEEFPGNNYSKLVL</sequence>
<dbReference type="Gramene" id="TraesLAC5D03G03010190.1">
    <property type="protein sequence ID" value="TraesLAC5D03G03010190.1"/>
    <property type="gene ID" value="TraesLAC5D03G03010190"/>
</dbReference>
<organism evidence="3">
    <name type="scientific">Triticum aestivum</name>
    <name type="common">Wheat</name>
    <dbReference type="NCBI Taxonomy" id="4565"/>
    <lineage>
        <taxon>Eukaryota</taxon>
        <taxon>Viridiplantae</taxon>
        <taxon>Streptophyta</taxon>
        <taxon>Embryophyta</taxon>
        <taxon>Tracheophyta</taxon>
        <taxon>Spermatophyta</taxon>
        <taxon>Magnoliopsida</taxon>
        <taxon>Liliopsida</taxon>
        <taxon>Poales</taxon>
        <taxon>Poaceae</taxon>
        <taxon>BOP clade</taxon>
        <taxon>Pooideae</taxon>
        <taxon>Triticodae</taxon>
        <taxon>Triticeae</taxon>
        <taxon>Triticinae</taxon>
        <taxon>Triticum</taxon>
    </lineage>
</organism>
<dbReference type="Gramene" id="TraesSYM5D03G02993360.1">
    <property type="protein sequence ID" value="TraesSYM5D03G02993360.1"/>
    <property type="gene ID" value="TraesSYM5D03G02993360"/>
</dbReference>
<dbReference type="Gramene" id="TraesLDM5D03G03059230.1">
    <property type="protein sequence ID" value="TraesLDM5D03G03059230.1"/>
    <property type="gene ID" value="TraesLDM5D03G03059230"/>
</dbReference>
<dbReference type="PANTHER" id="PTHR34591">
    <property type="entry name" value="OS03G0653100 PROTEIN-RELATED"/>
    <property type="match status" value="1"/>
</dbReference>
<dbReference type="Gramene" id="TraesCS5D03G0176800.1">
    <property type="protein sequence ID" value="TraesCS5D03G0176800.1.CDS"/>
    <property type="gene ID" value="TraesCS5D03G0176800"/>
</dbReference>
<dbReference type="Gramene" id="TraesSTA5D03G03045610.1">
    <property type="protein sequence ID" value="TraesSTA5D03G03045610.1"/>
    <property type="gene ID" value="TraesSTA5D03G03045610"/>
</dbReference>
<dbReference type="PANTHER" id="PTHR34591:SF55">
    <property type="entry name" value="F-BOX DOMAIN-CONTAINING PROTEIN"/>
    <property type="match status" value="1"/>
</dbReference>
<dbReference type="Gramene" id="TraesJUL5D03G03078680.1">
    <property type="protein sequence ID" value="TraesJUL5D03G03078680.1"/>
    <property type="gene ID" value="TraesJUL5D03G03078680"/>
</dbReference>
<dbReference type="Proteomes" id="UP000019116">
    <property type="component" value="Chromosome 5D"/>
</dbReference>
<dbReference type="Pfam" id="PF00646">
    <property type="entry name" value="F-box"/>
    <property type="match status" value="1"/>
</dbReference>
<dbReference type="Gramene" id="TraesMAC5D03G03052730.1">
    <property type="protein sequence ID" value="TraesMAC5D03G03052730.1"/>
    <property type="gene ID" value="TraesMAC5D03G03052730"/>
</dbReference>
<feature type="domain" description="F-box" evidence="2">
    <location>
        <begin position="25"/>
        <end position="65"/>
    </location>
</feature>
<dbReference type="Gramene" id="TraesJAG5D03G03053260.1">
    <property type="protein sequence ID" value="TraesJAG5D03G03053260.1"/>
    <property type="gene ID" value="TraesJAG5D03G03053260"/>
</dbReference>
<gene>
    <name evidence="3" type="primary">LOC123124372</name>
</gene>
<dbReference type="Gramene" id="TraesCS5D02G072800.1">
    <property type="protein sequence ID" value="TraesCS5D02G072800.1"/>
    <property type="gene ID" value="TraesCS5D02G072800"/>
</dbReference>
<dbReference type="Gramene" id="TraesARI5D03G03007100.1">
    <property type="protein sequence ID" value="TraesARI5D03G03007100.1"/>
    <property type="gene ID" value="TraesARI5D03G03007100"/>
</dbReference>
<dbReference type="SMART" id="SM00256">
    <property type="entry name" value="FBOX"/>
    <property type="match status" value="1"/>
</dbReference>
<dbReference type="Gramene" id="TraesCLE_scaffold_048817_01G000100.1">
    <property type="protein sequence ID" value="TraesCLE_scaffold_048817_01G000100.1"/>
    <property type="gene ID" value="TraesCLE_scaffold_048817_01G000100"/>
</dbReference>
<evidence type="ECO:0000256" key="1">
    <source>
        <dbReference type="SAM" id="MobiDB-lite"/>
    </source>
</evidence>
<dbReference type="RefSeq" id="XP_044400931.1">
    <property type="nucleotide sequence ID" value="XM_044544996.1"/>
</dbReference>
<evidence type="ECO:0000313" key="4">
    <source>
        <dbReference type="Proteomes" id="UP000019116"/>
    </source>
</evidence>
<evidence type="ECO:0000259" key="2">
    <source>
        <dbReference type="SMART" id="SM00256"/>
    </source>
</evidence>
<dbReference type="Gramene" id="TraesROB_scaffold_052759_01G000100.1">
    <property type="protein sequence ID" value="TraesROB_scaffold_052759_01G000100.1"/>
    <property type="gene ID" value="TraesROB_scaffold_052759_01G000100"/>
</dbReference>
<feature type="compositionally biased region" description="Basic and acidic residues" evidence="1">
    <location>
        <begin position="12"/>
        <end position="23"/>
    </location>
</feature>
<reference evidence="3" key="1">
    <citation type="submission" date="2018-08" db="EMBL/GenBank/DDBJ databases">
        <authorList>
            <person name="Rossello M."/>
        </authorList>
    </citation>
    <scope>NUCLEOTIDE SEQUENCE [LARGE SCALE GENOMIC DNA]</scope>
    <source>
        <strain evidence="3">cv. Chinese Spring</strain>
    </source>
</reference>
<feature type="region of interest" description="Disordered" evidence="1">
    <location>
        <begin position="1"/>
        <end position="23"/>
    </location>
</feature>
<dbReference type="EnsemblPlants" id="TraesCS5D02G072800.1">
    <property type="protein sequence ID" value="TraesCS5D02G072800.1"/>
    <property type="gene ID" value="TraesCS5D02G072800"/>
</dbReference>
<dbReference type="Gramene" id="TraesNOR5D03G03083140.1">
    <property type="protein sequence ID" value="TraesNOR5D03G03083140.1"/>
    <property type="gene ID" value="TraesNOR5D03G03083140"/>
</dbReference>
<reference evidence="3" key="2">
    <citation type="submission" date="2018-10" db="UniProtKB">
        <authorList>
            <consortium name="EnsemblPlants"/>
        </authorList>
    </citation>
    <scope>IDENTIFICATION</scope>
</reference>
<protein>
    <recommendedName>
        <fullName evidence="2">F-box domain-containing protein</fullName>
    </recommendedName>
</protein>
<dbReference type="Gramene" id="TraesWEE_scaffold_043893_01G000100.1">
    <property type="protein sequence ID" value="TraesWEE_scaffold_043893_01G000100.1"/>
    <property type="gene ID" value="TraesWEE_scaffold_043893_01G000100"/>
</dbReference>